<dbReference type="Pfam" id="PF07568">
    <property type="entry name" value="HisKA_2"/>
    <property type="match status" value="1"/>
</dbReference>
<dbReference type="InterPro" id="IPR050107">
    <property type="entry name" value="ABC_carbohydrate_import_ATPase"/>
</dbReference>
<evidence type="ECO:0000259" key="8">
    <source>
        <dbReference type="PROSITE" id="PS50893"/>
    </source>
</evidence>
<dbReference type="PROSITE" id="PS50109">
    <property type="entry name" value="HIS_KIN"/>
    <property type="match status" value="1"/>
</dbReference>
<dbReference type="PROSITE" id="PS50893">
    <property type="entry name" value="ABC_TRANSPORTER_2"/>
    <property type="match status" value="1"/>
</dbReference>
<dbReference type="SUPFAM" id="SSF55874">
    <property type="entry name" value="ATPase domain of HSP90 chaperone/DNA topoisomerase II/histidine kinase"/>
    <property type="match status" value="1"/>
</dbReference>
<proteinExistence type="predicted"/>
<dbReference type="AlphaFoldDB" id="M5DXW2"/>
<dbReference type="GO" id="GO:0000160">
    <property type="term" value="P:phosphorelay signal transduction system"/>
    <property type="evidence" value="ECO:0007669"/>
    <property type="project" value="UniProtKB-KW"/>
</dbReference>
<dbReference type="Gene3D" id="3.30.450.40">
    <property type="match status" value="1"/>
</dbReference>
<dbReference type="InterPro" id="IPR003594">
    <property type="entry name" value="HATPase_dom"/>
</dbReference>
<evidence type="ECO:0000313" key="9">
    <source>
        <dbReference type="EMBL" id="CCU78242.1"/>
    </source>
</evidence>
<evidence type="ECO:0000256" key="6">
    <source>
        <dbReference type="ARBA" id="ARBA00023012"/>
    </source>
</evidence>
<evidence type="ECO:0000313" key="10">
    <source>
        <dbReference type="Proteomes" id="UP000012063"/>
    </source>
</evidence>
<dbReference type="GO" id="GO:0016301">
    <property type="term" value="F:kinase activity"/>
    <property type="evidence" value="ECO:0007669"/>
    <property type="project" value="UniProtKB-KW"/>
</dbReference>
<keyword evidence="3" id="KW-0547">Nucleotide-binding</keyword>
<dbReference type="InterPro" id="IPR003018">
    <property type="entry name" value="GAF"/>
</dbReference>
<keyword evidence="5" id="KW-0067">ATP-binding</keyword>
<feature type="domain" description="ABC transporter" evidence="8">
    <location>
        <begin position="6"/>
        <end position="241"/>
    </location>
</feature>
<evidence type="ECO:0000256" key="1">
    <source>
        <dbReference type="ARBA" id="ARBA00022448"/>
    </source>
</evidence>
<comment type="caution">
    <text evidence="9">The sequence shown here is derived from an EMBL/GenBank/DDBJ whole genome shotgun (WGS) entry which is preliminary data.</text>
</comment>
<dbReference type="PANTHER" id="PTHR43790">
    <property type="entry name" value="CARBOHYDRATE TRANSPORT ATP-BINDING PROTEIN MG119-RELATED"/>
    <property type="match status" value="1"/>
</dbReference>
<dbReference type="Pfam" id="PF13492">
    <property type="entry name" value="GAF_3"/>
    <property type="match status" value="1"/>
</dbReference>
<dbReference type="eggNOG" id="COG3920">
    <property type="taxonomic scope" value="Bacteria"/>
</dbReference>
<keyword evidence="2" id="KW-0677">Repeat</keyword>
<protein>
    <submittedName>
        <fullName evidence="9">Ethanolamine sensory transduction histidine kinase</fullName>
    </submittedName>
</protein>
<evidence type="ECO:0000256" key="2">
    <source>
        <dbReference type="ARBA" id="ARBA00022737"/>
    </source>
</evidence>
<reference evidence="10" key="1">
    <citation type="journal article" date="2013" name="Genome Announc.">
        <title>Genome Sequence of Halanaerobium saccharolyticum subsp. saccharolyticum Strain DSM 6643T, a Halophilic Hydrogen-Producing Bacterium.</title>
        <authorList>
            <person name="Kivisto A."/>
            <person name="Larjo A."/>
            <person name="Ciranna A."/>
            <person name="Santala V."/>
            <person name="Roos C."/>
            <person name="Karp M."/>
        </authorList>
    </citation>
    <scope>NUCLEOTIDE SEQUENCE [LARGE SCALE GENOMIC DNA]</scope>
    <source>
        <strain evidence="10">DSM 6643</strain>
    </source>
</reference>
<dbReference type="InterPro" id="IPR036890">
    <property type="entry name" value="HATPase_C_sf"/>
</dbReference>
<evidence type="ECO:0000256" key="3">
    <source>
        <dbReference type="ARBA" id="ARBA00022741"/>
    </source>
</evidence>
<keyword evidence="6" id="KW-0902">Two-component regulatory system</keyword>
<dbReference type="InParanoid" id="M5DXW2"/>
<keyword evidence="1" id="KW-0813">Transport</keyword>
<dbReference type="Pfam" id="PF02518">
    <property type="entry name" value="HATPase_c"/>
    <property type="match status" value="1"/>
</dbReference>
<dbReference type="InterPro" id="IPR003439">
    <property type="entry name" value="ABC_transporter-like_ATP-bd"/>
</dbReference>
<gene>
    <name evidence="9" type="ORF">HSACCH_00512</name>
</gene>
<dbReference type="GO" id="GO:0005524">
    <property type="term" value="F:ATP binding"/>
    <property type="evidence" value="ECO:0007669"/>
    <property type="project" value="UniProtKB-KW"/>
</dbReference>
<dbReference type="InterPro" id="IPR005467">
    <property type="entry name" value="His_kinase_dom"/>
</dbReference>
<dbReference type="SUPFAM" id="SSF52540">
    <property type="entry name" value="P-loop containing nucleoside triphosphate hydrolases"/>
    <property type="match status" value="1"/>
</dbReference>
<dbReference type="EMBL" id="CAUI01000005">
    <property type="protein sequence ID" value="CCU78242.1"/>
    <property type="molecule type" value="Genomic_DNA"/>
</dbReference>
<dbReference type="Gene3D" id="3.30.565.10">
    <property type="entry name" value="Histidine kinase-like ATPase, C-terminal domain"/>
    <property type="match status" value="1"/>
</dbReference>
<dbReference type="PANTHER" id="PTHR43790:SF9">
    <property type="entry name" value="GALACTOFURANOSE TRANSPORTER ATP-BINDING PROTEIN YTFR"/>
    <property type="match status" value="1"/>
</dbReference>
<dbReference type="eggNOG" id="COG1129">
    <property type="taxonomic scope" value="Bacteria"/>
</dbReference>
<name>M5DXW2_9FIRM</name>
<dbReference type="Proteomes" id="UP000012063">
    <property type="component" value="Unassembled WGS sequence"/>
</dbReference>
<dbReference type="RefSeq" id="WP_005487619.1">
    <property type="nucleotide sequence ID" value="NZ_CAUI01000005.1"/>
</dbReference>
<dbReference type="SUPFAM" id="SSF55781">
    <property type="entry name" value="GAF domain-like"/>
    <property type="match status" value="1"/>
</dbReference>
<dbReference type="OrthoDB" id="9767435at2"/>
<dbReference type="GO" id="GO:0016887">
    <property type="term" value="F:ATP hydrolysis activity"/>
    <property type="evidence" value="ECO:0007669"/>
    <property type="project" value="InterPro"/>
</dbReference>
<sequence>MSEPFFEIINLNTPKEKNSKLNNFNFKLKKGEVHAVIGLEGSGKKNLTKALAGLINVKGSFYLENKLLENKIAVLRENGIDFLFNSSSLVEQLSIEENICLNNYPKFRFLPFINKIKSKNRAEKILGFMDLDLKLKKNVSNLSKDEKKQLSIAKILYNKPKIVIMHEPTDGLSVDSIKKFYNKIYEYKSEGGSIIYITKQWKDALKIADRISVIYMGSIIGTISKSEANLNQNKILNLMLGNYDNQKTNSFLENETQKILNTVFKATEFLTSNYELKDVLKLLAEYSSDFTKADNCVIKLIDENTKSFIDTFNYESNIKIISEIKKEKLFEITKNEKIFFMTEADRGFDDIFLNKSSNVKSVIVIPVLIRSHVSGIIQLSFSYRKSYSYSQEENIYLTTLAKQAAIAIEDTRLMGRSTLLQESHHRIKNNLQYIISLITLQKDFINKNPKNTDEILTNIICRIKSIAAVHDLLSKDSLGRSIINLHDIFEVIIEFLNNNKIEFKVEIDDIFISYAKASATALVFNEILSNCIEHAFKDQEAGMIEISSFKYNNQIKLIVKDNGKGITDDFKIEEQESLGLSIVYSIIKQQFKGDITLKPNQDGPGTKVEITIPE</sequence>
<dbReference type="STRING" id="1293054.HSACCH_00512"/>
<accession>M5DXW2</accession>
<dbReference type="InterPro" id="IPR027417">
    <property type="entry name" value="P-loop_NTPase"/>
</dbReference>
<keyword evidence="10" id="KW-1185">Reference proteome</keyword>
<evidence type="ECO:0000256" key="5">
    <source>
        <dbReference type="ARBA" id="ARBA00022840"/>
    </source>
</evidence>
<dbReference type="Gene3D" id="3.40.50.300">
    <property type="entry name" value="P-loop containing nucleotide triphosphate hydrolases"/>
    <property type="match status" value="1"/>
</dbReference>
<organism evidence="9 10">
    <name type="scientific">Halanaerobium saccharolyticum subsp. saccharolyticum DSM 6643</name>
    <dbReference type="NCBI Taxonomy" id="1293054"/>
    <lineage>
        <taxon>Bacteria</taxon>
        <taxon>Bacillati</taxon>
        <taxon>Bacillota</taxon>
        <taxon>Clostridia</taxon>
        <taxon>Halanaerobiales</taxon>
        <taxon>Halanaerobiaceae</taxon>
        <taxon>Halanaerobium</taxon>
    </lineage>
</organism>
<dbReference type="InterPro" id="IPR029016">
    <property type="entry name" value="GAF-like_dom_sf"/>
</dbReference>
<evidence type="ECO:0000259" key="7">
    <source>
        <dbReference type="PROSITE" id="PS50109"/>
    </source>
</evidence>
<feature type="domain" description="Histidine kinase" evidence="7">
    <location>
        <begin position="422"/>
        <end position="614"/>
    </location>
</feature>
<keyword evidence="4 9" id="KW-0418">Kinase</keyword>
<evidence type="ECO:0000256" key="4">
    <source>
        <dbReference type="ARBA" id="ARBA00022777"/>
    </source>
</evidence>
<dbReference type="SMART" id="SM00387">
    <property type="entry name" value="HATPase_c"/>
    <property type="match status" value="1"/>
</dbReference>
<dbReference type="Pfam" id="PF00005">
    <property type="entry name" value="ABC_tran"/>
    <property type="match status" value="1"/>
</dbReference>
<keyword evidence="4 9" id="KW-0808">Transferase</keyword>
<dbReference type="InterPro" id="IPR011495">
    <property type="entry name" value="Sig_transdc_His_kin_sub2_dim/P"/>
</dbReference>